<name>A0A399RIM4_9PROT</name>
<dbReference type="Pfam" id="PF13031">
    <property type="entry name" value="DUF3892"/>
    <property type="match status" value="1"/>
</dbReference>
<dbReference type="AlphaFoldDB" id="A0A399RIM4"/>
<proteinExistence type="predicted"/>
<dbReference type="EMBL" id="QWFX01000006">
    <property type="protein sequence ID" value="RIJ30264.1"/>
    <property type="molecule type" value="Genomic_DNA"/>
</dbReference>
<dbReference type="InterPro" id="IPR024997">
    <property type="entry name" value="DUF3892"/>
</dbReference>
<protein>
    <submittedName>
        <fullName evidence="1">DUF3892 domain-containing protein</fullName>
    </submittedName>
</protein>
<dbReference type="RefSeq" id="WP_119375584.1">
    <property type="nucleotide sequence ID" value="NZ_QWFX01000006.1"/>
</dbReference>
<evidence type="ECO:0000313" key="1">
    <source>
        <dbReference type="EMBL" id="RIJ30264.1"/>
    </source>
</evidence>
<reference evidence="1 2" key="1">
    <citation type="submission" date="2018-08" db="EMBL/GenBank/DDBJ databases">
        <title>Henriciella mobilis sp. nov., isolated from seawater.</title>
        <authorList>
            <person name="Cheng H."/>
            <person name="Wu Y.-H."/>
            <person name="Xu X.-W."/>
            <person name="Guo L.-L."/>
        </authorList>
    </citation>
    <scope>NUCLEOTIDE SEQUENCE [LARGE SCALE GENOMIC DNA]</scope>
    <source>
        <strain evidence="1 2">JN25</strain>
    </source>
</reference>
<keyword evidence="2" id="KW-1185">Reference proteome</keyword>
<dbReference type="Proteomes" id="UP000266385">
    <property type="component" value="Unassembled WGS sequence"/>
</dbReference>
<comment type="caution">
    <text evidence="1">The sequence shown here is derived from an EMBL/GenBank/DDBJ whole genome shotgun (WGS) entry which is preliminary data.</text>
</comment>
<organism evidence="1 2">
    <name type="scientific">Henriciella mobilis</name>
    <dbReference type="NCBI Taxonomy" id="2305467"/>
    <lineage>
        <taxon>Bacteria</taxon>
        <taxon>Pseudomonadati</taxon>
        <taxon>Pseudomonadota</taxon>
        <taxon>Alphaproteobacteria</taxon>
        <taxon>Hyphomonadales</taxon>
        <taxon>Hyphomonadaceae</taxon>
        <taxon>Henriciella</taxon>
    </lineage>
</organism>
<gene>
    <name evidence="1" type="ORF">D1223_06350</name>
</gene>
<accession>A0A399RIM4</accession>
<sequence>MASIKVTCISLKGELVDHARVVAIGGPNGGGWRMTVAQAVSTIERGVNEFYLLDANGRRLEIAIEQGPRRKHLRARGGGKWLDDLLTLRRFEL</sequence>
<evidence type="ECO:0000313" key="2">
    <source>
        <dbReference type="Proteomes" id="UP000266385"/>
    </source>
</evidence>
<dbReference type="OrthoDB" id="9153463at2"/>